<dbReference type="PATRIC" id="fig|1560201.3.peg.4020"/>
<proteinExistence type="predicted"/>
<dbReference type="EMBL" id="JRXE01000032">
    <property type="protein sequence ID" value="KOC87783.1"/>
    <property type="molecule type" value="Genomic_DNA"/>
</dbReference>
<gene>
    <name evidence="2" type="ORF">NG42_18965</name>
    <name evidence="3" type="ORF">NG43_17790</name>
</gene>
<keyword evidence="1" id="KW-0175">Coiled coil</keyword>
<evidence type="ECO:0000256" key="1">
    <source>
        <dbReference type="SAM" id="Coils"/>
    </source>
</evidence>
<feature type="coiled-coil region" evidence="1">
    <location>
        <begin position="19"/>
        <end position="46"/>
    </location>
</feature>
<sequence length="126" mass="15316">MPDSRLTLSTLLSLKKRRERRIRREITRLDREGDELNQRKQQLLQAHQQLWQQWRESSGQEQTLTPQQWKLYRAQLAGYYQQDHALQSQVAVTDNMFSRLQMEKDDQHLLLRQVLMEQEKLNILME</sequence>
<evidence type="ECO:0000313" key="4">
    <source>
        <dbReference type="Proteomes" id="UP000036851"/>
    </source>
</evidence>
<comment type="caution">
    <text evidence="2">The sequence shown here is derived from an EMBL/GenBank/DDBJ whole genome shotgun (WGS) entry which is preliminary data.</text>
</comment>
<dbReference type="OrthoDB" id="9946063at2"/>
<organism evidence="2 5">
    <name type="scientific">Winslowiella iniecta</name>
    <dbReference type="NCBI Taxonomy" id="1560201"/>
    <lineage>
        <taxon>Bacteria</taxon>
        <taxon>Pseudomonadati</taxon>
        <taxon>Pseudomonadota</taxon>
        <taxon>Gammaproteobacteria</taxon>
        <taxon>Enterobacterales</taxon>
        <taxon>Erwiniaceae</taxon>
        <taxon>Winslowiella</taxon>
    </lineage>
</organism>
<dbReference type="Proteomes" id="UP000037088">
    <property type="component" value="Unassembled WGS sequence"/>
</dbReference>
<reference evidence="4 5" key="1">
    <citation type="journal article" date="2015" name="Int. J. Syst. Evol. Microbiol.">
        <title>Erwinia iniecta sp. nov., isolated from Russian wheat aphids (Diuraphis noxia).</title>
        <authorList>
            <person name="Campillo T."/>
            <person name="Luna E."/>
            <person name="Portier P."/>
            <person name="Fischer-Le Saux M."/>
            <person name="Lapitan N."/>
            <person name="Tisserat N.A."/>
            <person name="Leach J.E."/>
        </authorList>
    </citation>
    <scope>NUCLEOTIDE SEQUENCE [LARGE SCALE GENOMIC DNA]</scope>
    <source>
        <strain evidence="2 5">B120</strain>
        <strain evidence="3 4">B149</strain>
    </source>
</reference>
<dbReference type="Proteomes" id="UP000036851">
    <property type="component" value="Unassembled WGS sequence"/>
</dbReference>
<evidence type="ECO:0000313" key="5">
    <source>
        <dbReference type="Proteomes" id="UP000037088"/>
    </source>
</evidence>
<evidence type="ECO:0000313" key="2">
    <source>
        <dbReference type="EMBL" id="KOC87783.1"/>
    </source>
</evidence>
<dbReference type="EMBL" id="JRXF01000032">
    <property type="protein sequence ID" value="KOC90043.1"/>
    <property type="molecule type" value="Genomic_DNA"/>
</dbReference>
<protein>
    <submittedName>
        <fullName evidence="2">Uncharacterized protein</fullName>
    </submittedName>
</protein>
<evidence type="ECO:0000313" key="3">
    <source>
        <dbReference type="EMBL" id="KOC90043.1"/>
    </source>
</evidence>
<accession>A0A0L7SXD7</accession>
<dbReference type="RefSeq" id="WP_052902124.1">
    <property type="nucleotide sequence ID" value="NZ_JRXE01000032.1"/>
</dbReference>
<dbReference type="STRING" id="1560201.NG42_18965"/>
<name>A0A0L7SXD7_9GAMM</name>
<keyword evidence="5" id="KW-1185">Reference proteome</keyword>
<dbReference type="AlphaFoldDB" id="A0A0L7SXD7"/>